<evidence type="ECO:0000256" key="1">
    <source>
        <dbReference type="SAM" id="MobiDB-lite"/>
    </source>
</evidence>
<protein>
    <submittedName>
        <fullName evidence="2">Uncharacterized protein</fullName>
    </submittedName>
</protein>
<dbReference type="EMBL" id="JAOPHQ010004292">
    <property type="protein sequence ID" value="KAK0139822.1"/>
    <property type="molecule type" value="Genomic_DNA"/>
</dbReference>
<accession>A0AA47NXR0</accession>
<feature type="compositionally biased region" description="Polar residues" evidence="1">
    <location>
        <begin position="113"/>
        <end position="125"/>
    </location>
</feature>
<sequence length="286" mass="30318">MSPLTSPSDCVHQIREAEMLLDTIIFGPTGSISTSVSAASPSSPVAAPKAAEATPPPRPMAAATAPPPDTVSNDSWIRQGAKPKTLTSSTPSDPEPWSRVSGCGRRRGKRSSCTPHHNIQLENTFSSSPSLSQRPLGSLPPPSSPAPIPVHSAARTRRSIPLFTPAPSRAAAHQSVHHPPATPLSLENGGDAAVLALDPVRPALPTIMLANVRSLDRKMDFINLWRATQRALRDCCAFIFTKTWMKDNLPDSAVELTGLTLHRADRVAATSGKLRGGGMAVYINDS</sequence>
<name>A0AA47NXR0_MERPO</name>
<feature type="compositionally biased region" description="Pro residues" evidence="1">
    <location>
        <begin position="138"/>
        <end position="148"/>
    </location>
</feature>
<gene>
    <name evidence="2" type="ORF">N1851_023264</name>
</gene>
<feature type="compositionally biased region" description="Low complexity" evidence="1">
    <location>
        <begin position="31"/>
        <end position="53"/>
    </location>
</feature>
<feature type="region of interest" description="Disordered" evidence="1">
    <location>
        <begin position="30"/>
        <end position="150"/>
    </location>
</feature>
<organism evidence="2 3">
    <name type="scientific">Merluccius polli</name>
    <name type="common">Benguela hake</name>
    <name type="synonym">Merluccius cadenati</name>
    <dbReference type="NCBI Taxonomy" id="89951"/>
    <lineage>
        <taxon>Eukaryota</taxon>
        <taxon>Metazoa</taxon>
        <taxon>Chordata</taxon>
        <taxon>Craniata</taxon>
        <taxon>Vertebrata</taxon>
        <taxon>Euteleostomi</taxon>
        <taxon>Actinopterygii</taxon>
        <taxon>Neopterygii</taxon>
        <taxon>Teleostei</taxon>
        <taxon>Neoteleostei</taxon>
        <taxon>Acanthomorphata</taxon>
        <taxon>Zeiogadaria</taxon>
        <taxon>Gadariae</taxon>
        <taxon>Gadiformes</taxon>
        <taxon>Gadoidei</taxon>
        <taxon>Merlucciidae</taxon>
        <taxon>Merluccius</taxon>
    </lineage>
</organism>
<comment type="caution">
    <text evidence="2">The sequence shown here is derived from an EMBL/GenBank/DDBJ whole genome shotgun (WGS) entry which is preliminary data.</text>
</comment>
<dbReference type="AlphaFoldDB" id="A0AA47NXR0"/>
<evidence type="ECO:0000313" key="3">
    <source>
        <dbReference type="Proteomes" id="UP001174136"/>
    </source>
</evidence>
<reference evidence="2" key="1">
    <citation type="journal article" date="2023" name="Front. Mar. Sci.">
        <title>A new Merluccius polli reference genome to investigate the effects of global change in West African waters.</title>
        <authorList>
            <person name="Mateo J.L."/>
            <person name="Blanco-Fernandez C."/>
            <person name="Garcia-Vazquez E."/>
            <person name="Machado-Schiaffino G."/>
        </authorList>
    </citation>
    <scope>NUCLEOTIDE SEQUENCE</scope>
    <source>
        <strain evidence="2">C29</strain>
        <tissue evidence="2">Fin</tissue>
    </source>
</reference>
<feature type="compositionally biased region" description="Low complexity" evidence="1">
    <location>
        <begin position="126"/>
        <end position="137"/>
    </location>
</feature>
<dbReference type="Proteomes" id="UP001174136">
    <property type="component" value="Unassembled WGS sequence"/>
</dbReference>
<feature type="compositionally biased region" description="Pro residues" evidence="1">
    <location>
        <begin position="54"/>
        <end position="69"/>
    </location>
</feature>
<proteinExistence type="predicted"/>
<keyword evidence="3" id="KW-1185">Reference proteome</keyword>
<evidence type="ECO:0000313" key="2">
    <source>
        <dbReference type="EMBL" id="KAK0139822.1"/>
    </source>
</evidence>